<dbReference type="SUPFAM" id="SSF109755">
    <property type="entry name" value="PhoU-like"/>
    <property type="match status" value="1"/>
</dbReference>
<comment type="caution">
    <text evidence="2">The sequence shown here is derived from an EMBL/GenBank/DDBJ whole genome shotgun (WGS) entry which is preliminary data.</text>
</comment>
<dbReference type="PANTHER" id="PTHR42930:SF3">
    <property type="entry name" value="PHOSPHATE-SPECIFIC TRANSPORT SYSTEM ACCESSORY PROTEIN PHOU"/>
    <property type="match status" value="1"/>
</dbReference>
<dbReference type="InterPro" id="IPR028366">
    <property type="entry name" value="PhoU"/>
</dbReference>
<accession>A0ABX9KEJ2</accession>
<dbReference type="InterPro" id="IPR026022">
    <property type="entry name" value="PhoU_dom"/>
</dbReference>
<evidence type="ECO:0000259" key="1">
    <source>
        <dbReference type="Pfam" id="PF01895"/>
    </source>
</evidence>
<reference evidence="2 3" key="1">
    <citation type="submission" date="2018-08" db="EMBL/GenBank/DDBJ databases">
        <title>Draft genome sequence of Psychrilyobacter sp. strain SD5 isolated from Black Sea water.</title>
        <authorList>
            <person name="Yadav S."/>
            <person name="Villanueva L."/>
            <person name="Damste J.S.S."/>
        </authorList>
    </citation>
    <scope>NUCLEOTIDE SEQUENCE [LARGE SCALE GENOMIC DNA]</scope>
    <source>
        <strain evidence="2 3">SD5</strain>
    </source>
</reference>
<dbReference type="Gene3D" id="1.20.58.220">
    <property type="entry name" value="Phosphate transport system protein phou homolog 2, domain 2"/>
    <property type="match status" value="1"/>
</dbReference>
<dbReference type="Proteomes" id="UP000263486">
    <property type="component" value="Unassembled WGS sequence"/>
</dbReference>
<proteinExistence type="predicted"/>
<dbReference type="InterPro" id="IPR038078">
    <property type="entry name" value="PhoU-like_sf"/>
</dbReference>
<feature type="domain" description="PhoU" evidence="1">
    <location>
        <begin position="17"/>
        <end position="101"/>
    </location>
</feature>
<dbReference type="PANTHER" id="PTHR42930">
    <property type="entry name" value="PHOSPHATE-SPECIFIC TRANSPORT SYSTEM ACCESSORY PROTEIN PHOU"/>
    <property type="match status" value="1"/>
</dbReference>
<dbReference type="EMBL" id="QUAJ01000031">
    <property type="protein sequence ID" value="REI39820.1"/>
    <property type="molecule type" value="Genomic_DNA"/>
</dbReference>
<name>A0ABX9KEJ2_9FUSO</name>
<gene>
    <name evidence="2" type="ORF">DYH56_13410</name>
</gene>
<protein>
    <submittedName>
        <fullName evidence="2">Phosphate uptake regulator PhoU</fullName>
    </submittedName>
</protein>
<feature type="domain" description="PhoU" evidence="1">
    <location>
        <begin position="122"/>
        <end position="201"/>
    </location>
</feature>
<sequence>MKNLHERIDSITEQFVEMFKNVDRLFKINMEMLEKRVFIQSLYGEAKVVEDRINAYEVKIREDSILAIVRFQPAARDLRALLTFIDCVKMLERMGDLLKNNLRLMRKLNKDGNGTKEHICIIEEMANKVHDIFETYMQAFIERDEKKIYTLLACDEEIDEMRIEVVNEIIDFMKESPENIEGGSIILLLSKKFERLSDKIMQLGKGLIYTMSGENLRKQELEK</sequence>
<dbReference type="RefSeq" id="WP_114643391.1">
    <property type="nucleotide sequence ID" value="NZ_JAACIO010000031.1"/>
</dbReference>
<evidence type="ECO:0000313" key="2">
    <source>
        <dbReference type="EMBL" id="REI39820.1"/>
    </source>
</evidence>
<keyword evidence="3" id="KW-1185">Reference proteome</keyword>
<organism evidence="2 3">
    <name type="scientific">Psychrilyobacter piezotolerans</name>
    <dbReference type="NCBI Taxonomy" id="2293438"/>
    <lineage>
        <taxon>Bacteria</taxon>
        <taxon>Fusobacteriati</taxon>
        <taxon>Fusobacteriota</taxon>
        <taxon>Fusobacteriia</taxon>
        <taxon>Fusobacteriales</taxon>
        <taxon>Fusobacteriaceae</taxon>
        <taxon>Psychrilyobacter</taxon>
    </lineage>
</organism>
<evidence type="ECO:0000313" key="3">
    <source>
        <dbReference type="Proteomes" id="UP000263486"/>
    </source>
</evidence>
<dbReference type="Pfam" id="PF01895">
    <property type="entry name" value="PhoU"/>
    <property type="match status" value="2"/>
</dbReference>